<feature type="region of interest" description="Disordered" evidence="1">
    <location>
        <begin position="650"/>
        <end position="684"/>
    </location>
</feature>
<keyword evidence="2" id="KW-0472">Membrane</keyword>
<evidence type="ECO:0000313" key="5">
    <source>
        <dbReference type="Proteomes" id="UP000267128"/>
    </source>
</evidence>
<accession>A0A3N0CB22</accession>
<proteinExistence type="predicted"/>
<dbReference type="OrthoDB" id="3584537at2"/>
<feature type="domain" description="VWFA" evidence="3">
    <location>
        <begin position="222"/>
        <end position="425"/>
    </location>
</feature>
<dbReference type="InterPro" id="IPR055354">
    <property type="entry name" value="DUF7507"/>
</dbReference>
<dbReference type="CDD" id="cd00198">
    <property type="entry name" value="vWFA"/>
    <property type="match status" value="1"/>
</dbReference>
<dbReference type="SMART" id="SM00327">
    <property type="entry name" value="VWA"/>
    <property type="match status" value="1"/>
</dbReference>
<keyword evidence="5" id="KW-1185">Reference proteome</keyword>
<protein>
    <submittedName>
        <fullName evidence="4">VWA domain-containing protein</fullName>
    </submittedName>
</protein>
<dbReference type="NCBIfam" id="TIGR01451">
    <property type="entry name" value="B_ant_repeat"/>
    <property type="match status" value="1"/>
</dbReference>
<feature type="compositionally biased region" description="Low complexity" evidence="1">
    <location>
        <begin position="547"/>
        <end position="556"/>
    </location>
</feature>
<organism evidence="4 5">
    <name type="scientific">Nocardioides marmoriginsengisoli</name>
    <dbReference type="NCBI Taxonomy" id="661483"/>
    <lineage>
        <taxon>Bacteria</taxon>
        <taxon>Bacillati</taxon>
        <taxon>Actinomycetota</taxon>
        <taxon>Actinomycetes</taxon>
        <taxon>Propionibacteriales</taxon>
        <taxon>Nocardioidaceae</taxon>
        <taxon>Nocardioides</taxon>
    </lineage>
</organism>
<dbReference type="PROSITE" id="PS50234">
    <property type="entry name" value="VWFA"/>
    <property type="match status" value="1"/>
</dbReference>
<keyword evidence="2" id="KW-1133">Transmembrane helix</keyword>
<dbReference type="InterPro" id="IPR002035">
    <property type="entry name" value="VWF_A"/>
</dbReference>
<dbReference type="NCBIfam" id="TIGR01167">
    <property type="entry name" value="LPXTG_anchor"/>
    <property type="match status" value="1"/>
</dbReference>
<dbReference type="AlphaFoldDB" id="A0A3N0CB22"/>
<dbReference type="Proteomes" id="UP000267128">
    <property type="component" value="Unassembled WGS sequence"/>
</dbReference>
<dbReference type="InterPro" id="IPR036465">
    <property type="entry name" value="vWFA_dom_sf"/>
</dbReference>
<evidence type="ECO:0000259" key="3">
    <source>
        <dbReference type="PROSITE" id="PS50234"/>
    </source>
</evidence>
<feature type="region of interest" description="Disordered" evidence="1">
    <location>
        <begin position="523"/>
        <end position="556"/>
    </location>
</feature>
<dbReference type="EMBL" id="RJSE01000009">
    <property type="protein sequence ID" value="RNL60509.1"/>
    <property type="molecule type" value="Genomic_DNA"/>
</dbReference>
<evidence type="ECO:0000256" key="1">
    <source>
        <dbReference type="SAM" id="MobiDB-lite"/>
    </source>
</evidence>
<evidence type="ECO:0000313" key="4">
    <source>
        <dbReference type="EMBL" id="RNL60509.1"/>
    </source>
</evidence>
<evidence type="ECO:0000256" key="2">
    <source>
        <dbReference type="SAM" id="Phobius"/>
    </source>
</evidence>
<gene>
    <name evidence="4" type="ORF">EFK50_19505</name>
</gene>
<dbReference type="SUPFAM" id="SSF53300">
    <property type="entry name" value="vWA-like"/>
    <property type="match status" value="1"/>
</dbReference>
<sequence length="847" mass="87945">MQFGSLNVWRWGAPRPFTHWEPLMRNTRIRSALPALLVGGLLAAVTQVPASAAVPTPAGDEAVISVRTGGDRLSGGIGATAVSRLAGVKLALYADATAQDPIAEPWATCTSDAGGDCSFVVPDTDPGGANEDRRFVVRQLAAPAGWLVNPSLSTGGANSEGTARPYLFETGTELRAGATYLSQRDFMFAPQTTANMTNLGASSGIWQSSRVNPSVRSGCGLDVALILDLSSSVGEELPELKHAADALVDGLVGTNSRVATFSFSNGSPAPNGTPNHPALAPVETQTGADAVKAGYASWAVGGGTNWDAGMFAAGTASPQYDVAVVVTDGHPSVYGSPQQSFNSSWDRFKEMEYSIFSANLLKSQGTRVLAVGIGTLLTGDADALNLAAISGPTKYDGTNADAADYYQAASFGAAGDALATVAESFCAPKLHLEKRIARVQDVNDNGVNDAGDKIWWEFDLHNTGAVPLTDLQVKDPLLSGRSIPVTCPAGPLAVDARVTCAADEGYVITAEDVTAGQVHNVATATGEKPGGNPEDPTDDVPSGPSDTTTPVEETPVPGLALTKRVAEVRDVNGNGVNDAGDEIWWEFDLHNTGQTVLTAVRVDDPMLATIPVTCPTTTLAIDERTTCKADAGYVITAEDVTAGSVHNVATARGEKPGGNPEDPTDDVPSNPGETTTPVETPPVPGVRFDKRVSSIEDVDGDKLVDAGDKVYYEFTVTNTGQTTLRDVRVDDPLLTRARIAVLCPPGDLAAGQDRTCRSEVGYVITDADVAAGYVSNVATVVVTNPHVDGPKESGTDTVTVDTEVLPPASLPDTGMPTGLSLLIALALALVTGGGLVLWSSRRRTAQS</sequence>
<dbReference type="Pfam" id="PF24346">
    <property type="entry name" value="DUF7507"/>
    <property type="match status" value="3"/>
</dbReference>
<dbReference type="Gene3D" id="3.40.50.410">
    <property type="entry name" value="von Willebrand factor, type A domain"/>
    <property type="match status" value="1"/>
</dbReference>
<comment type="caution">
    <text evidence="4">The sequence shown here is derived from an EMBL/GenBank/DDBJ whole genome shotgun (WGS) entry which is preliminary data.</text>
</comment>
<keyword evidence="2" id="KW-0812">Transmembrane</keyword>
<name>A0A3N0CB22_9ACTN</name>
<dbReference type="InterPro" id="IPR047589">
    <property type="entry name" value="DUF11_rpt"/>
</dbReference>
<reference evidence="4 5" key="1">
    <citation type="submission" date="2018-11" db="EMBL/GenBank/DDBJ databases">
        <authorList>
            <person name="Li F."/>
        </authorList>
    </citation>
    <scope>NUCLEOTIDE SEQUENCE [LARGE SCALE GENOMIC DNA]</scope>
    <source>
        <strain evidence="4 5">Gsoil 097</strain>
    </source>
</reference>
<feature type="transmembrane region" description="Helical" evidence="2">
    <location>
        <begin position="819"/>
        <end position="838"/>
    </location>
</feature>